<gene>
    <name evidence="1" type="ORF">CDV36_005683</name>
</gene>
<proteinExistence type="predicted"/>
<dbReference type="OrthoDB" id="10426800at2759"/>
<protein>
    <submittedName>
        <fullName evidence="1">Uncharacterized protein</fullName>
    </submittedName>
</protein>
<organism evidence="1 2">
    <name type="scientific">Fusarium kuroshium</name>
    <dbReference type="NCBI Taxonomy" id="2010991"/>
    <lineage>
        <taxon>Eukaryota</taxon>
        <taxon>Fungi</taxon>
        <taxon>Dikarya</taxon>
        <taxon>Ascomycota</taxon>
        <taxon>Pezizomycotina</taxon>
        <taxon>Sordariomycetes</taxon>
        <taxon>Hypocreomycetidae</taxon>
        <taxon>Hypocreales</taxon>
        <taxon>Nectriaceae</taxon>
        <taxon>Fusarium</taxon>
        <taxon>Fusarium solani species complex</taxon>
    </lineage>
</organism>
<name>A0A3M2SAR8_9HYPO</name>
<sequence length="94" mass="10755">MTSTAKPVFIHAIPITMVRDASEFREAISTLYGDDWVSTEQRGSDFAVIVNRAIPRDLKKKLQEDKILRSDEETAEFEERLWREEGNGRTAING</sequence>
<reference evidence="1 2" key="1">
    <citation type="submission" date="2017-06" db="EMBL/GenBank/DDBJ databases">
        <title>Comparative genomic analysis of Ambrosia Fusariam Clade fungi.</title>
        <authorList>
            <person name="Stajich J.E."/>
            <person name="Carrillo J."/>
            <person name="Kijimoto T."/>
            <person name="Eskalen A."/>
            <person name="O'Donnell K."/>
            <person name="Kasson M."/>
        </authorList>
    </citation>
    <scope>NUCLEOTIDE SEQUENCE [LARGE SCALE GENOMIC DNA]</scope>
    <source>
        <strain evidence="1">UCR3666</strain>
    </source>
</reference>
<dbReference type="AlphaFoldDB" id="A0A3M2SAR8"/>
<comment type="caution">
    <text evidence="1">The sequence shown here is derived from an EMBL/GenBank/DDBJ whole genome shotgun (WGS) entry which is preliminary data.</text>
</comment>
<dbReference type="Proteomes" id="UP000277212">
    <property type="component" value="Unassembled WGS sequence"/>
</dbReference>
<accession>A0A3M2SAR8</accession>
<dbReference type="EMBL" id="NKUJ01000080">
    <property type="protein sequence ID" value="RMJ14651.1"/>
    <property type="molecule type" value="Genomic_DNA"/>
</dbReference>
<evidence type="ECO:0000313" key="1">
    <source>
        <dbReference type="EMBL" id="RMJ14651.1"/>
    </source>
</evidence>
<evidence type="ECO:0000313" key="2">
    <source>
        <dbReference type="Proteomes" id="UP000277212"/>
    </source>
</evidence>
<keyword evidence="2" id="KW-1185">Reference proteome</keyword>